<gene>
    <name evidence="1" type="ORF">COLO4_03401</name>
</gene>
<accession>A0A1R3KYU6</accession>
<dbReference type="OrthoDB" id="1366091at2759"/>
<dbReference type="EMBL" id="AWUE01009706">
    <property type="protein sequence ID" value="OMP12207.1"/>
    <property type="molecule type" value="Genomic_DNA"/>
</dbReference>
<dbReference type="GO" id="GO:0009451">
    <property type="term" value="P:RNA modification"/>
    <property type="evidence" value="ECO:0007669"/>
    <property type="project" value="InterPro"/>
</dbReference>
<reference evidence="2" key="1">
    <citation type="submission" date="2013-09" db="EMBL/GenBank/DDBJ databases">
        <title>Corchorus olitorius genome sequencing.</title>
        <authorList>
            <person name="Alam M."/>
            <person name="Haque M.S."/>
            <person name="Islam M.S."/>
            <person name="Emdad E.M."/>
            <person name="Islam M.M."/>
            <person name="Ahmed B."/>
            <person name="Halim A."/>
            <person name="Hossen Q.M.M."/>
            <person name="Hossain M.Z."/>
            <person name="Ahmed R."/>
            <person name="Khan M.M."/>
            <person name="Islam R."/>
            <person name="Rashid M.M."/>
            <person name="Khan S.A."/>
            <person name="Rahman M.S."/>
            <person name="Alam M."/>
            <person name="Yahiya A.S."/>
            <person name="Khan M.S."/>
            <person name="Azam M.S."/>
            <person name="Haque T."/>
            <person name="Lashkar M.Z.H."/>
            <person name="Akhand A.I."/>
            <person name="Morshed G."/>
            <person name="Roy S."/>
            <person name="Uddin K.S."/>
            <person name="Rabeya T."/>
            <person name="Hossain A.S."/>
            <person name="Chowdhury A."/>
            <person name="Snigdha A.R."/>
            <person name="Mortoza M.S."/>
            <person name="Matin S.A."/>
            <person name="Hoque S.M.E."/>
            <person name="Islam M.K."/>
            <person name="Roy D.K."/>
            <person name="Haider R."/>
            <person name="Moosa M.M."/>
            <person name="Elias S.M."/>
            <person name="Hasan A.M."/>
            <person name="Jahan S."/>
            <person name="Shafiuddin M."/>
            <person name="Mahmood N."/>
            <person name="Shommy N.S."/>
        </authorList>
    </citation>
    <scope>NUCLEOTIDE SEQUENCE [LARGE SCALE GENOMIC DNA]</scope>
    <source>
        <strain evidence="2">cv. O-4</strain>
    </source>
</reference>
<dbReference type="InterPro" id="IPR011990">
    <property type="entry name" value="TPR-like_helical_dom_sf"/>
</dbReference>
<name>A0A1R3KYU6_9ROSI</name>
<proteinExistence type="predicted"/>
<dbReference type="Gene3D" id="1.25.40.10">
    <property type="entry name" value="Tetratricopeptide repeat domain"/>
    <property type="match status" value="1"/>
</dbReference>
<dbReference type="GO" id="GO:0003723">
    <property type="term" value="F:RNA binding"/>
    <property type="evidence" value="ECO:0007669"/>
    <property type="project" value="InterPro"/>
</dbReference>
<comment type="caution">
    <text evidence="1">The sequence shown here is derived from an EMBL/GenBank/DDBJ whole genome shotgun (WGS) entry which is preliminary data.</text>
</comment>
<protein>
    <submittedName>
        <fullName evidence="1">Pentatricopeptide repeat-containing protein</fullName>
    </submittedName>
</protein>
<evidence type="ECO:0000313" key="2">
    <source>
        <dbReference type="Proteomes" id="UP000187203"/>
    </source>
</evidence>
<organism evidence="1 2">
    <name type="scientific">Corchorus olitorius</name>
    <dbReference type="NCBI Taxonomy" id="93759"/>
    <lineage>
        <taxon>Eukaryota</taxon>
        <taxon>Viridiplantae</taxon>
        <taxon>Streptophyta</taxon>
        <taxon>Embryophyta</taxon>
        <taxon>Tracheophyta</taxon>
        <taxon>Spermatophyta</taxon>
        <taxon>Magnoliopsida</taxon>
        <taxon>eudicotyledons</taxon>
        <taxon>Gunneridae</taxon>
        <taxon>Pentapetalae</taxon>
        <taxon>rosids</taxon>
        <taxon>malvids</taxon>
        <taxon>Malvales</taxon>
        <taxon>Malvaceae</taxon>
        <taxon>Grewioideae</taxon>
        <taxon>Apeibeae</taxon>
        <taxon>Corchorus</taxon>
    </lineage>
</organism>
<evidence type="ECO:0000313" key="1">
    <source>
        <dbReference type="EMBL" id="OMP12207.1"/>
    </source>
</evidence>
<dbReference type="InterPro" id="IPR046960">
    <property type="entry name" value="PPR_At4g14850-like_plant"/>
</dbReference>
<dbReference type="PANTHER" id="PTHR47926">
    <property type="entry name" value="PENTATRICOPEPTIDE REPEAT-CONTAINING PROTEIN"/>
    <property type="match status" value="1"/>
</dbReference>
<dbReference type="AlphaFoldDB" id="A0A1R3KYU6"/>
<dbReference type="STRING" id="93759.A0A1R3KYU6"/>
<sequence>MFEILLCGMRGVMIRHLMYVYVECAMIDMFAKCGSLSQARQIFEGIENCLYHVIVGLFLKMKDAEIRTNAIVAASVVPGLAKLTLLKQGKEMHGYILKQGFESDIAVGTRKCTD</sequence>
<dbReference type="Proteomes" id="UP000187203">
    <property type="component" value="Unassembled WGS sequence"/>
</dbReference>
<keyword evidence="2" id="KW-1185">Reference proteome</keyword>